<evidence type="ECO:0000313" key="8">
    <source>
        <dbReference type="Proteomes" id="UP001569963"/>
    </source>
</evidence>
<proteinExistence type="predicted"/>
<dbReference type="EMBL" id="JAXCEI010000009">
    <property type="protein sequence ID" value="MFA1541468.1"/>
    <property type="molecule type" value="Genomic_DNA"/>
</dbReference>
<gene>
    <name evidence="7" type="ORF">SM611_21280</name>
</gene>
<comment type="subcellular location">
    <subcellularLocation>
        <location evidence="1">Membrane</location>
        <topology evidence="1">Multi-pass membrane protein</topology>
    </subcellularLocation>
</comment>
<dbReference type="Proteomes" id="UP001569963">
    <property type="component" value="Unassembled WGS sequence"/>
</dbReference>
<feature type="transmembrane region" description="Helical" evidence="6">
    <location>
        <begin position="122"/>
        <end position="139"/>
    </location>
</feature>
<evidence type="ECO:0000313" key="7">
    <source>
        <dbReference type="EMBL" id="MFA1541468.1"/>
    </source>
</evidence>
<dbReference type="RefSeq" id="WP_371951626.1">
    <property type="nucleotide sequence ID" value="NZ_JAXCEI010000009.1"/>
</dbReference>
<name>A0ABV4QEQ0_9ACTN</name>
<keyword evidence="2 6" id="KW-0812">Transmembrane</keyword>
<comment type="caution">
    <text evidence="7">The sequence shown here is derived from an EMBL/GenBank/DDBJ whole genome shotgun (WGS) entry which is preliminary data.</text>
</comment>
<keyword evidence="3 6" id="KW-1133">Transmembrane helix</keyword>
<feature type="compositionally biased region" description="Polar residues" evidence="5">
    <location>
        <begin position="1"/>
        <end position="11"/>
    </location>
</feature>
<keyword evidence="8" id="KW-1185">Reference proteome</keyword>
<protein>
    <submittedName>
        <fullName evidence="7">DoxX family protein</fullName>
    </submittedName>
</protein>
<feature type="compositionally biased region" description="Low complexity" evidence="5">
    <location>
        <begin position="12"/>
        <end position="26"/>
    </location>
</feature>
<organism evidence="7 8">
    <name type="scientific">Actinomadura monticuli</name>
    <dbReference type="NCBI Taxonomy" id="3097367"/>
    <lineage>
        <taxon>Bacteria</taxon>
        <taxon>Bacillati</taxon>
        <taxon>Actinomycetota</taxon>
        <taxon>Actinomycetes</taxon>
        <taxon>Streptosporangiales</taxon>
        <taxon>Thermomonosporaceae</taxon>
        <taxon>Actinomadura</taxon>
    </lineage>
</organism>
<feature type="transmembrane region" description="Helical" evidence="6">
    <location>
        <begin position="98"/>
        <end position="116"/>
    </location>
</feature>
<evidence type="ECO:0000256" key="2">
    <source>
        <dbReference type="ARBA" id="ARBA00022692"/>
    </source>
</evidence>
<evidence type="ECO:0000256" key="6">
    <source>
        <dbReference type="SAM" id="Phobius"/>
    </source>
</evidence>
<evidence type="ECO:0000256" key="4">
    <source>
        <dbReference type="ARBA" id="ARBA00023136"/>
    </source>
</evidence>
<dbReference type="Pfam" id="PF13564">
    <property type="entry name" value="DoxX_2"/>
    <property type="match status" value="1"/>
</dbReference>
<dbReference type="InterPro" id="IPR032808">
    <property type="entry name" value="DoxX"/>
</dbReference>
<feature type="transmembrane region" description="Helical" evidence="6">
    <location>
        <begin position="75"/>
        <end position="93"/>
    </location>
</feature>
<keyword evidence="4 6" id="KW-0472">Membrane</keyword>
<evidence type="ECO:0000256" key="5">
    <source>
        <dbReference type="SAM" id="MobiDB-lite"/>
    </source>
</evidence>
<reference evidence="7 8" key="1">
    <citation type="submission" date="2023-11" db="EMBL/GenBank/DDBJ databases">
        <title>Actinomadura monticuli sp. nov., isolated from volcanic ash.</title>
        <authorList>
            <person name="Lee S.D."/>
            <person name="Yang H."/>
            <person name="Kim I.S."/>
        </authorList>
    </citation>
    <scope>NUCLEOTIDE SEQUENCE [LARGE SCALE GENOMIC DNA]</scope>
    <source>
        <strain evidence="7 8">DLS-62</strain>
    </source>
</reference>
<sequence>MTAHTIQTSDSAPAPAAQAAPTAPAAGKRRGTRRKVLWGVQILLAAFLLIASGLPKLAGEANAVETFARIGWGQWFRYLTGVVEVAGAIGLVLPRLAGIAATGLIGLMAGAVVTQVLVLEPAWSAMPAAFAAVFAAIAWDRRPETRELLHSLKR</sequence>
<evidence type="ECO:0000256" key="3">
    <source>
        <dbReference type="ARBA" id="ARBA00022989"/>
    </source>
</evidence>
<feature type="region of interest" description="Disordered" evidence="5">
    <location>
        <begin position="1"/>
        <end position="28"/>
    </location>
</feature>
<evidence type="ECO:0000256" key="1">
    <source>
        <dbReference type="ARBA" id="ARBA00004141"/>
    </source>
</evidence>
<accession>A0ABV4QEQ0</accession>
<feature type="transmembrane region" description="Helical" evidence="6">
    <location>
        <begin position="36"/>
        <end position="55"/>
    </location>
</feature>